<feature type="compositionally biased region" description="Basic and acidic residues" evidence="1">
    <location>
        <begin position="49"/>
        <end position="58"/>
    </location>
</feature>
<gene>
    <name evidence="2" type="ORF">FJT64_025610</name>
</gene>
<proteinExistence type="predicted"/>
<reference evidence="2 3" key="1">
    <citation type="submission" date="2019-07" db="EMBL/GenBank/DDBJ databases">
        <title>Draft genome assembly of a fouling barnacle, Amphibalanus amphitrite (Darwin, 1854): The first reference genome for Thecostraca.</title>
        <authorList>
            <person name="Kim W."/>
        </authorList>
    </citation>
    <scope>NUCLEOTIDE SEQUENCE [LARGE SCALE GENOMIC DNA]</scope>
    <source>
        <strain evidence="2">SNU_AA5</strain>
        <tissue evidence="2">Soma without cirri and trophi</tissue>
    </source>
</reference>
<feature type="compositionally biased region" description="Basic residues" evidence="1">
    <location>
        <begin position="212"/>
        <end position="222"/>
    </location>
</feature>
<feature type="compositionally biased region" description="Basic and acidic residues" evidence="1">
    <location>
        <begin position="176"/>
        <end position="185"/>
    </location>
</feature>
<protein>
    <submittedName>
        <fullName evidence="2">Uncharacterized protein</fullName>
    </submittedName>
</protein>
<evidence type="ECO:0000313" key="3">
    <source>
        <dbReference type="Proteomes" id="UP000440578"/>
    </source>
</evidence>
<feature type="region of interest" description="Disordered" evidence="1">
    <location>
        <begin position="155"/>
        <end position="185"/>
    </location>
</feature>
<dbReference type="Proteomes" id="UP000440578">
    <property type="component" value="Unassembled WGS sequence"/>
</dbReference>
<feature type="compositionally biased region" description="Low complexity" evidence="1">
    <location>
        <begin position="157"/>
        <end position="168"/>
    </location>
</feature>
<organism evidence="2 3">
    <name type="scientific">Amphibalanus amphitrite</name>
    <name type="common">Striped barnacle</name>
    <name type="synonym">Balanus amphitrite</name>
    <dbReference type="NCBI Taxonomy" id="1232801"/>
    <lineage>
        <taxon>Eukaryota</taxon>
        <taxon>Metazoa</taxon>
        <taxon>Ecdysozoa</taxon>
        <taxon>Arthropoda</taxon>
        <taxon>Crustacea</taxon>
        <taxon>Multicrustacea</taxon>
        <taxon>Cirripedia</taxon>
        <taxon>Thoracica</taxon>
        <taxon>Thoracicalcarea</taxon>
        <taxon>Balanomorpha</taxon>
        <taxon>Balanoidea</taxon>
        <taxon>Balanidae</taxon>
        <taxon>Amphibalaninae</taxon>
        <taxon>Amphibalanus</taxon>
    </lineage>
</organism>
<accession>A0A6A4WHS4</accession>
<sequence>MTLGLRFGLSVIGGSSQIAWAFTLFSSPPAATHREAPDVSAILSEVAELRQRARRSPDPAEPSSTASWRHQRSASPGSEETARQVPSRPPDLPRSRPAEQPRSLGESIGLRVESALERLLTSGGVPASPKASPRGQRAAAPNTRVAASELVRRTLASSGTTGQQRTSTHVTTNVTERARRGRDGKDGVKRIVTKTEVITGAGLKPTKERHFVHGQKVRTHRAQHADKSAKV</sequence>
<name>A0A6A4WHS4_AMPAM</name>
<comment type="caution">
    <text evidence="2">The sequence shown here is derived from an EMBL/GenBank/DDBJ whole genome shotgun (WGS) entry which is preliminary data.</text>
</comment>
<evidence type="ECO:0000256" key="1">
    <source>
        <dbReference type="SAM" id="MobiDB-lite"/>
    </source>
</evidence>
<feature type="region of interest" description="Disordered" evidence="1">
    <location>
        <begin position="212"/>
        <end position="231"/>
    </location>
</feature>
<feature type="region of interest" description="Disordered" evidence="1">
    <location>
        <begin position="122"/>
        <end position="143"/>
    </location>
</feature>
<dbReference type="AlphaFoldDB" id="A0A6A4WHS4"/>
<dbReference type="OrthoDB" id="6406368at2759"/>
<keyword evidence="3" id="KW-1185">Reference proteome</keyword>
<evidence type="ECO:0000313" key="2">
    <source>
        <dbReference type="EMBL" id="KAF0302312.1"/>
    </source>
</evidence>
<feature type="region of interest" description="Disordered" evidence="1">
    <location>
        <begin position="49"/>
        <end position="108"/>
    </location>
</feature>
<feature type="compositionally biased region" description="Polar residues" evidence="1">
    <location>
        <begin position="62"/>
        <end position="78"/>
    </location>
</feature>
<dbReference type="EMBL" id="VIIS01001074">
    <property type="protein sequence ID" value="KAF0302312.1"/>
    <property type="molecule type" value="Genomic_DNA"/>
</dbReference>